<evidence type="ECO:0000259" key="1">
    <source>
        <dbReference type="SMART" id="SM00943"/>
    </source>
</evidence>
<accession>X1SIV7</accession>
<dbReference type="EMBL" id="BARW01000009">
    <property type="protein sequence ID" value="GAI67709.1"/>
    <property type="molecule type" value="Genomic_DNA"/>
</dbReference>
<dbReference type="CDD" id="cd04859">
    <property type="entry name" value="Prim_Pol"/>
    <property type="match status" value="1"/>
</dbReference>
<organism evidence="2">
    <name type="scientific">marine sediment metagenome</name>
    <dbReference type="NCBI Taxonomy" id="412755"/>
    <lineage>
        <taxon>unclassified sequences</taxon>
        <taxon>metagenomes</taxon>
        <taxon>ecological metagenomes</taxon>
    </lineage>
</organism>
<dbReference type="Gene3D" id="1.10.10.10">
    <property type="entry name" value="Winged helix-like DNA-binding domain superfamily/Winged helix DNA-binding domain"/>
    <property type="match status" value="1"/>
</dbReference>
<gene>
    <name evidence="2" type="ORF">S12H4_00135</name>
</gene>
<dbReference type="AlphaFoldDB" id="X1SIV7"/>
<reference evidence="2" key="1">
    <citation type="journal article" date="2014" name="Front. Microbiol.">
        <title>High frequency of phylogenetically diverse reductive dehalogenase-homologous genes in deep subseafloor sedimentary metagenomes.</title>
        <authorList>
            <person name="Kawai M."/>
            <person name="Futagami T."/>
            <person name="Toyoda A."/>
            <person name="Takaki Y."/>
            <person name="Nishi S."/>
            <person name="Hori S."/>
            <person name="Arai W."/>
            <person name="Tsubouchi T."/>
            <person name="Morono Y."/>
            <person name="Uchiyama I."/>
            <person name="Ito T."/>
            <person name="Fujiyama A."/>
            <person name="Inagaki F."/>
            <person name="Takami H."/>
        </authorList>
    </citation>
    <scope>NUCLEOTIDE SEQUENCE</scope>
    <source>
        <strain evidence="2">Expedition CK06-06</strain>
    </source>
</reference>
<dbReference type="InterPro" id="IPR036388">
    <property type="entry name" value="WH-like_DNA-bd_sf"/>
</dbReference>
<evidence type="ECO:0000313" key="2">
    <source>
        <dbReference type="EMBL" id="GAI67709.1"/>
    </source>
</evidence>
<dbReference type="SUPFAM" id="SSF56747">
    <property type="entry name" value="Prim-pol domain"/>
    <property type="match status" value="1"/>
</dbReference>
<name>X1SIV7_9ZZZZ</name>
<dbReference type="SMART" id="SM00943">
    <property type="entry name" value="Prim-Pol"/>
    <property type="match status" value="1"/>
</dbReference>
<protein>
    <recommendedName>
        <fullName evidence="1">DNA primase/polymerase bifunctional N-terminal domain-containing protein</fullName>
    </recommendedName>
</protein>
<dbReference type="InterPro" id="IPR015330">
    <property type="entry name" value="DNA_primase/pol_bifunc_N"/>
</dbReference>
<dbReference type="Gene3D" id="3.30.720.160">
    <property type="entry name" value="Bifunctional DNA primase/polymerase, N-terminal"/>
    <property type="match status" value="1"/>
</dbReference>
<comment type="caution">
    <text evidence="2">The sequence shown here is derived from an EMBL/GenBank/DDBJ whole genome shotgun (WGS) entry which is preliminary data.</text>
</comment>
<dbReference type="Pfam" id="PF09250">
    <property type="entry name" value="Prim-Pol"/>
    <property type="match status" value="1"/>
</dbReference>
<proteinExistence type="predicted"/>
<sequence>MNRTKFIQEYLDKGFSLIPLKNNSKVPAIRWKRYQYKRANLEEILSWYVTFGEPNIAILTGIKLVVIDLDNIEKLPELLKILPGINDTTRVKTKRPFRYHFYFSNNEHKIGSTKNLFGLGIELKANGNYVVAPPSKIDNFTYHFEIPLSKIKPLPDKIINESLLPRMGIKEGKQAPGGVEYRRGRVLSLPRYNGQDRYCMKQILGRELRLGERDNSLFILYNLLLQNKNRSDHAKQITILKNNSLSKPLTDQELKKVFRKRYKLKCSKVRETLPFIECDKCRFKFKGGVLGMGNILVKNIRKLLGLSNAESRIALLLGTYYEGEYPSINKIAEETKMNFDTVKNAIKVLKEKGIIDKSFYN</sequence>
<dbReference type="InterPro" id="IPR036390">
    <property type="entry name" value="WH_DNA-bd_sf"/>
</dbReference>
<dbReference type="Pfam" id="PF13730">
    <property type="entry name" value="HTH_36"/>
    <property type="match status" value="1"/>
</dbReference>
<feature type="domain" description="DNA primase/polymerase bifunctional N-terminal" evidence="1">
    <location>
        <begin position="7"/>
        <end position="158"/>
    </location>
</feature>
<dbReference type="SUPFAM" id="SSF46785">
    <property type="entry name" value="Winged helix' DNA-binding domain"/>
    <property type="match status" value="1"/>
</dbReference>